<comment type="similarity">
    <text evidence="11">Belongs to the helicase family. DinG subfamily. Type 1 sub-subfamily.</text>
</comment>
<dbReference type="Gene3D" id="3.40.50.300">
    <property type="entry name" value="P-loop containing nucleotide triphosphate hydrolases"/>
    <property type="match status" value="2"/>
</dbReference>
<organism evidence="13 14">
    <name type="scientific">Pistricoccus aurantiacus</name>
    <dbReference type="NCBI Taxonomy" id="1883414"/>
    <lineage>
        <taxon>Bacteria</taxon>
        <taxon>Pseudomonadati</taxon>
        <taxon>Pseudomonadota</taxon>
        <taxon>Gammaproteobacteria</taxon>
        <taxon>Oceanospirillales</taxon>
        <taxon>Halomonadaceae</taxon>
        <taxon>Pistricoccus</taxon>
    </lineage>
</organism>
<dbReference type="Pfam" id="PF13307">
    <property type="entry name" value="Helicase_C_2"/>
    <property type="match status" value="1"/>
</dbReference>
<accession>A0A5B8SUV8</accession>
<evidence type="ECO:0000259" key="12">
    <source>
        <dbReference type="PROSITE" id="PS51193"/>
    </source>
</evidence>
<dbReference type="GO" id="GO:0033677">
    <property type="term" value="F:DNA/RNA helicase activity"/>
    <property type="evidence" value="ECO:0007669"/>
    <property type="project" value="TreeGrafter"/>
</dbReference>
<evidence type="ECO:0000256" key="6">
    <source>
        <dbReference type="ARBA" id="ARBA00022840"/>
    </source>
</evidence>
<dbReference type="SMART" id="SM00487">
    <property type="entry name" value="DEXDc"/>
    <property type="match status" value="1"/>
</dbReference>
<reference evidence="13 14" key="1">
    <citation type="submission" date="2019-06" db="EMBL/GenBank/DDBJ databases">
        <title>Genome analyses of bacteria isolated from kimchi.</title>
        <authorList>
            <person name="Lee S."/>
            <person name="Ahn S."/>
            <person name="Roh S."/>
        </authorList>
    </citation>
    <scope>NUCLEOTIDE SEQUENCE [LARGE SCALE GENOMIC DNA]</scope>
    <source>
        <strain evidence="13 14">CBA4606</strain>
    </source>
</reference>
<dbReference type="SMART" id="SM00491">
    <property type="entry name" value="HELICc2"/>
    <property type="match status" value="1"/>
</dbReference>
<evidence type="ECO:0000256" key="10">
    <source>
        <dbReference type="ARBA" id="ARBA00023235"/>
    </source>
</evidence>
<dbReference type="PANTHER" id="PTHR11472">
    <property type="entry name" value="DNA REPAIR DEAD HELICASE RAD3/XP-D SUBFAMILY MEMBER"/>
    <property type="match status" value="1"/>
</dbReference>
<name>A0A5B8SUV8_9GAMM</name>
<feature type="binding site" evidence="11">
    <location>
        <position position="214"/>
    </location>
    <ligand>
        <name>[4Fe-4S] cluster</name>
        <dbReference type="ChEBI" id="CHEBI:49883"/>
    </ligand>
</feature>
<dbReference type="HAMAP" id="MF_02205">
    <property type="entry name" value="DinG_proteobact"/>
    <property type="match status" value="1"/>
</dbReference>
<dbReference type="InterPro" id="IPR010614">
    <property type="entry name" value="RAD3-like_helicase_DEAD"/>
</dbReference>
<keyword evidence="2 11" id="KW-0479">Metal-binding</keyword>
<dbReference type="InterPro" id="IPR006555">
    <property type="entry name" value="ATP-dep_Helicase_C"/>
</dbReference>
<dbReference type="RefSeq" id="WP_147185205.1">
    <property type="nucleotide sequence ID" value="NZ_CP042382.1"/>
</dbReference>
<evidence type="ECO:0000256" key="8">
    <source>
        <dbReference type="ARBA" id="ARBA00023014"/>
    </source>
</evidence>
<keyword evidence="3 11" id="KW-0547">Nucleotide-binding</keyword>
<dbReference type="PANTHER" id="PTHR11472:SF59">
    <property type="entry name" value="ATP-DEPENDENT DNA HELICASE DING"/>
    <property type="match status" value="1"/>
</dbReference>
<keyword evidence="14" id="KW-1185">Reference proteome</keyword>
<keyword evidence="6 11" id="KW-0067">ATP-binding</keyword>
<comment type="catalytic activity">
    <reaction evidence="11">
        <text>ATP + H2O = ADP + phosphate + H(+)</text>
        <dbReference type="Rhea" id="RHEA:13065"/>
        <dbReference type="ChEBI" id="CHEBI:15377"/>
        <dbReference type="ChEBI" id="CHEBI:15378"/>
        <dbReference type="ChEBI" id="CHEBI:30616"/>
        <dbReference type="ChEBI" id="CHEBI:43474"/>
        <dbReference type="ChEBI" id="CHEBI:456216"/>
        <dbReference type="EC" id="5.6.2.3"/>
    </reaction>
</comment>
<dbReference type="NCBIfam" id="NF008729">
    <property type="entry name" value="PRK11747.1"/>
    <property type="match status" value="1"/>
</dbReference>
<dbReference type="PROSITE" id="PS51193">
    <property type="entry name" value="HELICASE_ATP_BIND_2"/>
    <property type="match status" value="1"/>
</dbReference>
<dbReference type="SUPFAM" id="SSF52540">
    <property type="entry name" value="P-loop containing nucleoside triphosphate hydrolases"/>
    <property type="match status" value="1"/>
</dbReference>
<dbReference type="GO" id="GO:0009432">
    <property type="term" value="P:SOS response"/>
    <property type="evidence" value="ECO:0007669"/>
    <property type="project" value="TreeGrafter"/>
</dbReference>
<keyword evidence="1 11" id="KW-0004">4Fe-4S</keyword>
<keyword evidence="5 11" id="KW-0347">Helicase</keyword>
<dbReference type="GO" id="GO:0006281">
    <property type="term" value="P:DNA repair"/>
    <property type="evidence" value="ECO:0007669"/>
    <property type="project" value="TreeGrafter"/>
</dbReference>
<evidence type="ECO:0000256" key="11">
    <source>
        <dbReference type="HAMAP-Rule" id="MF_02205"/>
    </source>
</evidence>
<dbReference type="EC" id="5.6.2.3" evidence="11"/>
<feature type="binding site" evidence="11">
    <location>
        <position position="203"/>
    </location>
    <ligand>
        <name>[4Fe-4S] cluster</name>
        <dbReference type="ChEBI" id="CHEBI:49883"/>
    </ligand>
</feature>
<dbReference type="KEGG" id="paur:FGL86_14285"/>
<comment type="function">
    <text evidence="11">DNA-dependent ATPase and 5'-3' DNA helicase. Unwinds D-loops, R-loops, forked DNA and G-quadruplex DNA.</text>
</comment>
<dbReference type="GO" id="GO:0016887">
    <property type="term" value="F:ATP hydrolysis activity"/>
    <property type="evidence" value="ECO:0007669"/>
    <property type="project" value="RHEA"/>
</dbReference>
<dbReference type="InterPro" id="IPR045028">
    <property type="entry name" value="DinG/Rad3-like"/>
</dbReference>
<dbReference type="EMBL" id="CP042382">
    <property type="protein sequence ID" value="QEA40131.1"/>
    <property type="molecule type" value="Genomic_DNA"/>
</dbReference>
<dbReference type="GO" id="GO:0005524">
    <property type="term" value="F:ATP binding"/>
    <property type="evidence" value="ECO:0007669"/>
    <property type="project" value="UniProtKB-UniRule"/>
</dbReference>
<keyword evidence="8 11" id="KW-0411">Iron-sulfur</keyword>
<evidence type="ECO:0000313" key="13">
    <source>
        <dbReference type="EMBL" id="QEA40131.1"/>
    </source>
</evidence>
<dbReference type="OrthoDB" id="9805194at2"/>
<evidence type="ECO:0000256" key="9">
    <source>
        <dbReference type="ARBA" id="ARBA00023125"/>
    </source>
</evidence>
<dbReference type="InterPro" id="IPR014001">
    <property type="entry name" value="Helicase_ATP-bd"/>
</dbReference>
<dbReference type="InterPro" id="IPR011545">
    <property type="entry name" value="DEAD/DEAH_box_helicase_dom"/>
</dbReference>
<proteinExistence type="inferred from homology"/>
<evidence type="ECO:0000256" key="2">
    <source>
        <dbReference type="ARBA" id="ARBA00022723"/>
    </source>
</evidence>
<dbReference type="AlphaFoldDB" id="A0A5B8SUV8"/>
<sequence length="726" mass="80361">MLEQDLKDEIQGAYRQVLEALGLTPRYGQRLMIAEIANTLAEIEADDSGKRLSNEHVCVLEAGTGTGKTLAYLLAALPVAKARGKRLVVATATIALQEQVLHQDLPALKAHSGLSFDYALAKGRGRYLCVAKLDQALDGAEVNPTLSLFEQALASREGDDFHALVKEMAEAYGAGRWEGDRDSWPVTIENHQWRQLTTDHRQCTNRRCGHFGACAFFRARRDLENADIIVANHDLVLADLALGGGVVLPSPQDCIYIFDEGHHLPDKAIEHFTHHFAVNGALRWLRTLKKSLTELNANLGVQPTLARLLGGFPEAIAALEPRLGEVFALGHQLAEAEEKLAQKRPGRYVREGEEGNRQHRFPLGEAPLALREQASGLVTIFAELSLSLESMADILRESLDPDKHTGLPREQAEPWLPLISLLQGRAQEAHGLWLAMSEQDDPQEPPRARWLSFEQMQGDPELTFSASPVSAASTLARTLWGSCFGAVVTSATLTALGRFERLQERAGLANRYRYQRLPSPFDYSRAVLSVPREAVDPGDREVHERAIVNFIAGLEDSEAVLMLFSSRAQLRAVEKTLPKAMKERVLAQDRMPKRELLERHRERIDAGQGSILFGLASFAEGIDLPGKYLTHVVVTRLPFSVPDDPVGATLAEWIESRGGNPFMRIAVPDASIKLVQACGRLIRKESDRGRITLLDRRVLTRRYGAALLDALPPFQREIDGSTVRRA</sequence>
<evidence type="ECO:0000313" key="14">
    <source>
        <dbReference type="Proteomes" id="UP000321272"/>
    </source>
</evidence>
<dbReference type="GO" id="GO:0046872">
    <property type="term" value="F:metal ion binding"/>
    <property type="evidence" value="ECO:0007669"/>
    <property type="project" value="UniProtKB-KW"/>
</dbReference>
<protein>
    <recommendedName>
        <fullName evidence="11">ATP-dependent DNA helicase DinG</fullName>
        <ecNumber evidence="11">5.6.2.3</ecNumber>
    </recommendedName>
    <alternativeName>
        <fullName evidence="11">DNA 5'-3' helicase DinG</fullName>
    </alternativeName>
</protein>
<dbReference type="InterPro" id="IPR027417">
    <property type="entry name" value="P-loop_NTPase"/>
</dbReference>
<evidence type="ECO:0000256" key="7">
    <source>
        <dbReference type="ARBA" id="ARBA00023004"/>
    </source>
</evidence>
<evidence type="ECO:0000256" key="1">
    <source>
        <dbReference type="ARBA" id="ARBA00022485"/>
    </source>
</evidence>
<dbReference type="GO" id="GO:0003677">
    <property type="term" value="F:DNA binding"/>
    <property type="evidence" value="ECO:0007669"/>
    <property type="project" value="UniProtKB-UniRule"/>
</dbReference>
<keyword evidence="7 11" id="KW-0408">Iron</keyword>
<feature type="binding site" evidence="11">
    <location>
        <position position="129"/>
    </location>
    <ligand>
        <name>[4Fe-4S] cluster</name>
        <dbReference type="ChEBI" id="CHEBI:49883"/>
    </ligand>
</feature>
<evidence type="ECO:0000256" key="3">
    <source>
        <dbReference type="ARBA" id="ARBA00022741"/>
    </source>
</evidence>
<dbReference type="InterPro" id="IPR014013">
    <property type="entry name" value="Helic_SF1/SF2_ATP-bd_DinG/Rad3"/>
</dbReference>
<dbReference type="Proteomes" id="UP000321272">
    <property type="component" value="Chromosome"/>
</dbReference>
<dbReference type="GO" id="GO:0043139">
    <property type="term" value="F:5'-3' DNA helicase activity"/>
    <property type="evidence" value="ECO:0007669"/>
    <property type="project" value="UniProtKB-UniRule"/>
</dbReference>
<keyword evidence="4 11" id="KW-0378">Hydrolase</keyword>
<dbReference type="Pfam" id="PF00270">
    <property type="entry name" value="DEAD"/>
    <property type="match status" value="1"/>
</dbReference>
<evidence type="ECO:0000256" key="4">
    <source>
        <dbReference type="ARBA" id="ARBA00022801"/>
    </source>
</evidence>
<dbReference type="Pfam" id="PF06733">
    <property type="entry name" value="DEAD_2"/>
    <property type="match status" value="1"/>
</dbReference>
<feature type="domain" description="Helicase ATP-binding" evidence="12">
    <location>
        <begin position="15"/>
        <end position="312"/>
    </location>
</feature>
<keyword evidence="10 11" id="KW-0413">Isomerase</keyword>
<dbReference type="InterPro" id="IPR039000">
    <property type="entry name" value="DinG_proteobact"/>
</dbReference>
<comment type="cofactor">
    <cofactor evidence="11">
        <name>[4Fe-4S] cluster</name>
        <dbReference type="ChEBI" id="CHEBI:49883"/>
    </cofactor>
    <text evidence="11">Binds 1 [4Fe-4S] cluster.</text>
</comment>
<feature type="binding site" evidence="11">
    <location>
        <position position="208"/>
    </location>
    <ligand>
        <name>[4Fe-4S] cluster</name>
        <dbReference type="ChEBI" id="CHEBI:49883"/>
    </ligand>
</feature>
<dbReference type="GO" id="GO:0051539">
    <property type="term" value="F:4 iron, 4 sulfur cluster binding"/>
    <property type="evidence" value="ECO:0007669"/>
    <property type="project" value="UniProtKB-UniRule"/>
</dbReference>
<gene>
    <name evidence="11 13" type="primary">dinG</name>
    <name evidence="13" type="ORF">FGL86_14285</name>
</gene>
<keyword evidence="9 11" id="KW-0238">DNA-binding</keyword>
<evidence type="ECO:0000256" key="5">
    <source>
        <dbReference type="ARBA" id="ARBA00022806"/>
    </source>
</evidence>